<accession>A0A0G1GHI6</accession>
<dbReference type="STRING" id="1618443.UV73_C0003G0195"/>
<dbReference type="Gene3D" id="3.40.50.1010">
    <property type="entry name" value="5'-nuclease"/>
    <property type="match status" value="1"/>
</dbReference>
<evidence type="ECO:0000313" key="2">
    <source>
        <dbReference type="Proteomes" id="UP000034894"/>
    </source>
</evidence>
<protein>
    <recommendedName>
        <fullName evidence="3">PIN domain-containing protein</fullName>
    </recommendedName>
</protein>
<gene>
    <name evidence="1" type="ORF">UV73_C0003G0195</name>
</gene>
<dbReference type="EMBL" id="LCFP01000003">
    <property type="protein sequence ID" value="KKS98253.1"/>
    <property type="molecule type" value="Genomic_DNA"/>
</dbReference>
<dbReference type="AlphaFoldDB" id="A0A0G1GHI6"/>
<evidence type="ECO:0008006" key="3">
    <source>
        <dbReference type="Google" id="ProtNLM"/>
    </source>
</evidence>
<proteinExistence type="predicted"/>
<reference evidence="1 2" key="1">
    <citation type="journal article" date="2015" name="Nature">
        <title>rRNA introns, odd ribosomes, and small enigmatic genomes across a large radiation of phyla.</title>
        <authorList>
            <person name="Brown C.T."/>
            <person name="Hug L.A."/>
            <person name="Thomas B.C."/>
            <person name="Sharon I."/>
            <person name="Castelle C.J."/>
            <person name="Singh A."/>
            <person name="Wilkins M.J."/>
            <person name="Williams K.H."/>
            <person name="Banfield J.F."/>
        </authorList>
    </citation>
    <scope>NUCLEOTIDE SEQUENCE [LARGE SCALE GENOMIC DNA]</scope>
</reference>
<dbReference type="InterPro" id="IPR029060">
    <property type="entry name" value="PIN-like_dom_sf"/>
</dbReference>
<dbReference type="SUPFAM" id="SSF88723">
    <property type="entry name" value="PIN domain-like"/>
    <property type="match status" value="1"/>
</dbReference>
<name>A0A0G1GHI6_9BACT</name>
<dbReference type="Proteomes" id="UP000034894">
    <property type="component" value="Unassembled WGS sequence"/>
</dbReference>
<sequence>MEIKFLPTLLPSLKNKHLLLDTNIIRDAVKNPIVFNNFFNDLKKEHVTLSTIDHVRYEILKGSLNESKYTEKEKFLNEIIDVTIPVLPETYKLAYELIKMYGINGSGVHITDLILGAILMQYEKNIYLITRDTSDFILSIFKLPFIVNATYNKGIYSYGIYQYIK</sequence>
<organism evidence="1 2">
    <name type="scientific">Candidatus Gottesmanbacteria bacterium GW2011_GWA2_43_14</name>
    <dbReference type="NCBI Taxonomy" id="1618443"/>
    <lineage>
        <taxon>Bacteria</taxon>
        <taxon>Candidatus Gottesmaniibacteriota</taxon>
    </lineage>
</organism>
<comment type="caution">
    <text evidence="1">The sequence shown here is derived from an EMBL/GenBank/DDBJ whole genome shotgun (WGS) entry which is preliminary data.</text>
</comment>
<evidence type="ECO:0000313" key="1">
    <source>
        <dbReference type="EMBL" id="KKS98253.1"/>
    </source>
</evidence>